<dbReference type="Proteomes" id="UP000192360">
    <property type="component" value="Unassembled WGS sequence"/>
</dbReference>
<dbReference type="InterPro" id="IPR000531">
    <property type="entry name" value="Beta-barrel_TonB"/>
</dbReference>
<evidence type="ECO:0000256" key="2">
    <source>
        <dbReference type="ARBA" id="ARBA00022448"/>
    </source>
</evidence>
<evidence type="ECO:0000313" key="13">
    <source>
        <dbReference type="Proteomes" id="UP000192360"/>
    </source>
</evidence>
<keyword evidence="13" id="KW-1185">Reference proteome</keyword>
<dbReference type="Gene3D" id="2.60.40.1120">
    <property type="entry name" value="Carboxypeptidase-like, regulatory domain"/>
    <property type="match status" value="1"/>
</dbReference>
<dbReference type="Pfam" id="PF00593">
    <property type="entry name" value="TonB_dep_Rec_b-barrel"/>
    <property type="match status" value="1"/>
</dbReference>
<dbReference type="InterPro" id="IPR037066">
    <property type="entry name" value="Plug_dom_sf"/>
</dbReference>
<dbReference type="InterPro" id="IPR012910">
    <property type="entry name" value="Plug_dom"/>
</dbReference>
<dbReference type="PANTHER" id="PTHR47234">
    <property type="match status" value="1"/>
</dbReference>
<comment type="similarity">
    <text evidence="8 9">Belongs to the TonB-dependent receptor family.</text>
</comment>
<dbReference type="SUPFAM" id="SSF56935">
    <property type="entry name" value="Porins"/>
    <property type="match status" value="1"/>
</dbReference>
<dbReference type="PROSITE" id="PS52016">
    <property type="entry name" value="TONB_DEPENDENT_REC_3"/>
    <property type="match status" value="1"/>
</dbReference>
<organism evidence="12 13">
    <name type="scientific">Cellulophaga tyrosinoxydans</name>
    <dbReference type="NCBI Taxonomy" id="504486"/>
    <lineage>
        <taxon>Bacteria</taxon>
        <taxon>Pseudomonadati</taxon>
        <taxon>Bacteroidota</taxon>
        <taxon>Flavobacteriia</taxon>
        <taxon>Flavobacteriales</taxon>
        <taxon>Flavobacteriaceae</taxon>
        <taxon>Cellulophaga</taxon>
    </lineage>
</organism>
<feature type="domain" description="TonB-dependent receptor-like beta-barrel" evidence="10">
    <location>
        <begin position="528"/>
        <end position="1019"/>
    </location>
</feature>
<proteinExistence type="inferred from homology"/>
<evidence type="ECO:0000256" key="1">
    <source>
        <dbReference type="ARBA" id="ARBA00004571"/>
    </source>
</evidence>
<protein>
    <submittedName>
        <fullName evidence="12">Iron complex outermembrane recepter protein</fullName>
    </submittedName>
</protein>
<dbReference type="Gene3D" id="2.40.170.20">
    <property type="entry name" value="TonB-dependent receptor, beta-barrel domain"/>
    <property type="match status" value="1"/>
</dbReference>
<dbReference type="SUPFAM" id="SSF49464">
    <property type="entry name" value="Carboxypeptidase regulatory domain-like"/>
    <property type="match status" value="1"/>
</dbReference>
<dbReference type="AlphaFoldDB" id="A0A1W2BNH4"/>
<keyword evidence="3 8" id="KW-1134">Transmembrane beta strand</keyword>
<dbReference type="EMBL" id="FWXO01000004">
    <property type="protein sequence ID" value="SMC74383.1"/>
    <property type="molecule type" value="Genomic_DNA"/>
</dbReference>
<evidence type="ECO:0000259" key="11">
    <source>
        <dbReference type="Pfam" id="PF07715"/>
    </source>
</evidence>
<evidence type="ECO:0000259" key="10">
    <source>
        <dbReference type="Pfam" id="PF00593"/>
    </source>
</evidence>
<reference evidence="12 13" key="1">
    <citation type="submission" date="2017-04" db="EMBL/GenBank/DDBJ databases">
        <authorList>
            <person name="Afonso C.L."/>
            <person name="Miller P.J."/>
            <person name="Scott M.A."/>
            <person name="Spackman E."/>
            <person name="Goraichik I."/>
            <person name="Dimitrov K.M."/>
            <person name="Suarez D.L."/>
            <person name="Swayne D.E."/>
        </authorList>
    </citation>
    <scope>NUCLEOTIDE SEQUENCE [LARGE SCALE GENOMIC DNA]</scope>
    <source>
        <strain evidence="12 13">DSM 21164</strain>
    </source>
</reference>
<evidence type="ECO:0000256" key="7">
    <source>
        <dbReference type="ARBA" id="ARBA00023237"/>
    </source>
</evidence>
<dbReference type="GO" id="GO:0009279">
    <property type="term" value="C:cell outer membrane"/>
    <property type="evidence" value="ECO:0007669"/>
    <property type="project" value="UniProtKB-SubCell"/>
</dbReference>
<dbReference type="Pfam" id="PF13715">
    <property type="entry name" value="CarbopepD_reg_2"/>
    <property type="match status" value="1"/>
</dbReference>
<evidence type="ECO:0000256" key="5">
    <source>
        <dbReference type="ARBA" id="ARBA00023077"/>
    </source>
</evidence>
<keyword evidence="5 9" id="KW-0798">TonB box</keyword>
<evidence type="ECO:0000256" key="4">
    <source>
        <dbReference type="ARBA" id="ARBA00022692"/>
    </source>
</evidence>
<dbReference type="PANTHER" id="PTHR47234:SF3">
    <property type="entry name" value="SECRETIN_TONB SHORT N-TERMINAL DOMAIN-CONTAINING PROTEIN"/>
    <property type="match status" value="1"/>
</dbReference>
<keyword evidence="4 8" id="KW-0812">Transmembrane</keyword>
<keyword evidence="2 8" id="KW-0813">Transport</keyword>
<evidence type="ECO:0000256" key="9">
    <source>
        <dbReference type="RuleBase" id="RU003357"/>
    </source>
</evidence>
<dbReference type="InterPro" id="IPR008969">
    <property type="entry name" value="CarboxyPept-like_regulatory"/>
</dbReference>
<sequence length="1064" mass="115503">MKQKQIIKTLGSLLFFIGVIGIGHAEVRELTKNADKIALSEFLNDISKKHNVFFTYNPSLLSGSSLNPKDYDFEKLESILSKLEKKTSFDFEYLGNKYYVVYHKKEAQLFIKSSPILNNSLFALPSTTIVLQQEIKGTVVDEDGSPLPGASIVIKGTTTGATTDFDGNFSIDANMGDVLIVSYIGFETKNVTVNNTKMSIKLSSGVALEEVIIVGSRNPNRTATESTVPVDVIDMKELNNVAPQVNLNQILNYVAPSFTSNTQTISDGTDHIDPASLRGLGPDQVLVLINGKRRHTSSLINVNGTFGRGSVGTDLNAIPAAAIQRIEVLRDGAAAQYGSDAIAGVINIILNKNVNELTATVTTGANFTKNANDQTGGVDGQTTNVAASYGLPIGENGGYINFSGDFDVRDDYSRMKEWEGGIFNLYNTVERVANNAGYDIANLLDDDVADVIQYTDLAGINRNGASTKAELRTLLSGDNTTAELAARGQQRSDYNMRVGQSALRGGRLFANFSLPLDDNGTELYSFAGISSRTGNSAGFYRLPNQSRTYTPAYINGFLPEINSNIKDRSLSIGIKGKIGDWGVDFSNTYGKNSFLYTIGNTFNASMQNASPTFFDAGGFSFSQNTTNLDVTQFFEDALAGLNVAFGAEYRVENYDIVAGEEASYGQYTANGQLITLASQSASQDFFGASRPGGSQVFPGFSPKNELSRGRSNVAAYFDTEADFSEKFLMSFATRFENYSDFGSTLNFKLASRFKATDNLNIRAAVNTGFRAPSLHQINFNSTSTIFDQAGNPQEVGTFANDSRAAKLLGIPELKQETSKSVSLGLTAKIPDANLTVTVDGYFVKINDRVVYTGQFSGPGTGTELDNLLRQANATAASFFANAIDTESKGLDVVITHNTTFGDSWRLKSDLAGTFSKTKKVGDINASQVLRDAGLVDTYFPEDSRVYLEEAVPRTKINLSNSLTSNKMIFFLRNVYFGEVTEATTTVANQQVFGTKLVTDLSVGYKATDDLTFTIGANNLFDIYPDRADAAFGNRSDGRFDWSRRAQQFGIGGRFLFARVSFALK</sequence>
<name>A0A1W2BNH4_9FLAO</name>
<evidence type="ECO:0000256" key="3">
    <source>
        <dbReference type="ARBA" id="ARBA00022452"/>
    </source>
</evidence>
<keyword evidence="7 8" id="KW-0998">Cell outer membrane</keyword>
<accession>A0A1W2BNH4</accession>
<dbReference type="Pfam" id="PF07715">
    <property type="entry name" value="Plug"/>
    <property type="match status" value="1"/>
</dbReference>
<evidence type="ECO:0000256" key="6">
    <source>
        <dbReference type="ARBA" id="ARBA00023136"/>
    </source>
</evidence>
<feature type="domain" description="TonB-dependent receptor plug" evidence="11">
    <location>
        <begin position="224"/>
        <end position="345"/>
    </location>
</feature>
<gene>
    <name evidence="12" type="ORF">SAMN05660703_2565</name>
</gene>
<comment type="subcellular location">
    <subcellularLocation>
        <location evidence="1 8">Cell outer membrane</location>
        <topology evidence="1 8">Multi-pass membrane protein</topology>
    </subcellularLocation>
</comment>
<keyword evidence="6 8" id="KW-0472">Membrane</keyword>
<evidence type="ECO:0000256" key="8">
    <source>
        <dbReference type="PROSITE-ProRule" id="PRU01360"/>
    </source>
</evidence>
<dbReference type="InterPro" id="IPR036942">
    <property type="entry name" value="Beta-barrel_TonB_sf"/>
</dbReference>
<dbReference type="RefSeq" id="WP_234989664.1">
    <property type="nucleotide sequence ID" value="NZ_FWXO01000004.1"/>
</dbReference>
<dbReference type="FunFam" id="2.60.40.1120:FF:000003">
    <property type="entry name" value="Outer membrane protein Omp121"/>
    <property type="match status" value="1"/>
</dbReference>
<dbReference type="STRING" id="504486.SAMN05660703_2565"/>
<dbReference type="InterPro" id="IPR039426">
    <property type="entry name" value="TonB-dep_rcpt-like"/>
</dbReference>
<dbReference type="Gene3D" id="2.170.130.10">
    <property type="entry name" value="TonB-dependent receptor, plug domain"/>
    <property type="match status" value="1"/>
</dbReference>
<evidence type="ECO:0000313" key="12">
    <source>
        <dbReference type="EMBL" id="SMC74383.1"/>
    </source>
</evidence>